<feature type="compositionally biased region" description="Polar residues" evidence="4">
    <location>
        <begin position="299"/>
        <end position="312"/>
    </location>
</feature>
<feature type="compositionally biased region" description="Basic and acidic residues" evidence="4">
    <location>
        <begin position="12"/>
        <end position="28"/>
    </location>
</feature>
<dbReference type="Pfam" id="PF12066">
    <property type="entry name" value="SERRATE_Ars2_N"/>
    <property type="match status" value="1"/>
</dbReference>
<dbReference type="PROSITE" id="PS00028">
    <property type="entry name" value="ZINC_FINGER_C2H2_1"/>
    <property type="match status" value="1"/>
</dbReference>
<dbReference type="AlphaFoldDB" id="A0A7J7E006"/>
<dbReference type="Pfam" id="PF04959">
    <property type="entry name" value="ARS2"/>
    <property type="match status" value="1"/>
</dbReference>
<feature type="compositionally biased region" description="Low complexity" evidence="4">
    <location>
        <begin position="39"/>
        <end position="48"/>
    </location>
</feature>
<evidence type="ECO:0000256" key="1">
    <source>
        <dbReference type="ARBA" id="ARBA00004123"/>
    </source>
</evidence>
<feature type="region of interest" description="Disordered" evidence="4">
    <location>
        <begin position="295"/>
        <end position="352"/>
    </location>
</feature>
<feature type="region of interest" description="Disordered" evidence="4">
    <location>
        <begin position="688"/>
        <end position="717"/>
    </location>
</feature>
<dbReference type="FunCoup" id="A0A7J7E006">
    <property type="interactions" value="4892"/>
</dbReference>
<gene>
    <name evidence="6" type="ORF">HS088_TW02G00672</name>
</gene>
<dbReference type="GO" id="GO:0031053">
    <property type="term" value="P:primary miRNA processing"/>
    <property type="evidence" value="ECO:0007669"/>
    <property type="project" value="TreeGrafter"/>
</dbReference>
<dbReference type="OrthoDB" id="342064at2759"/>
<feature type="region of interest" description="Disordered" evidence="4">
    <location>
        <begin position="1"/>
        <end position="206"/>
    </location>
</feature>
<reference evidence="6 7" key="1">
    <citation type="journal article" date="2020" name="Nat. Commun.">
        <title>Genome of Tripterygium wilfordii and identification of cytochrome P450 involved in triptolide biosynthesis.</title>
        <authorList>
            <person name="Tu L."/>
            <person name="Su P."/>
            <person name="Zhang Z."/>
            <person name="Gao L."/>
            <person name="Wang J."/>
            <person name="Hu T."/>
            <person name="Zhou J."/>
            <person name="Zhang Y."/>
            <person name="Zhao Y."/>
            <person name="Liu Y."/>
            <person name="Song Y."/>
            <person name="Tong Y."/>
            <person name="Lu Y."/>
            <person name="Yang J."/>
            <person name="Xu C."/>
            <person name="Jia M."/>
            <person name="Peters R.J."/>
            <person name="Huang L."/>
            <person name="Gao W."/>
        </authorList>
    </citation>
    <scope>NUCLEOTIDE SEQUENCE [LARGE SCALE GENOMIC DNA]</scope>
    <source>
        <strain evidence="7">cv. XIE 37</strain>
        <tissue evidence="6">Leaf</tissue>
    </source>
</reference>
<accession>A0A7J7E006</accession>
<feature type="compositionally biased region" description="Basic and acidic residues" evidence="4">
    <location>
        <begin position="125"/>
        <end position="135"/>
    </location>
</feature>
<dbReference type="InterPro" id="IPR021933">
    <property type="entry name" value="SERRATE/Ars2_N"/>
</dbReference>
<keyword evidence="3" id="KW-0539">Nucleus</keyword>
<feature type="compositionally biased region" description="Basic and acidic residues" evidence="4">
    <location>
        <begin position="50"/>
        <end position="94"/>
    </location>
</feature>
<evidence type="ECO:0000256" key="3">
    <source>
        <dbReference type="ARBA" id="ARBA00023242"/>
    </source>
</evidence>
<feature type="region of interest" description="Disordered" evidence="4">
    <location>
        <begin position="558"/>
        <end position="631"/>
    </location>
</feature>
<comment type="caution">
    <text evidence="6">The sequence shown here is derived from an EMBL/GenBank/DDBJ whole genome shotgun (WGS) entry which is preliminary data.</text>
</comment>
<protein>
    <submittedName>
        <fullName evidence="6">Putative arsenite-resistance protein</fullName>
    </submittedName>
</protein>
<comment type="similarity">
    <text evidence="2">Belongs to the ARS2 family.</text>
</comment>
<sequence length="745" mass="83726">MAEVMNIPVDSLDSHRDRSEKSAEETRDSSPPPPPLPSAPQQQPPQQTSRRRDRDSRERRDERDLDRPPNRRDYYDRNRSPPPPPREREREYKRRASMSPPPPPVYRDRRHSPPPRRSPPYKRSRREDGGYEPRRGSPRGGFGPGNRRFGYDYAGGYDRDMGGRPGYTEDRIHGRYIGRSSGGYQGGPDWDSGRGDASNTGGTQREGLMSYKQFIQELEDDILPAEAERRYQEYKSEYISTQKRAFFDAHKDEEWLRDKYHPTNLLAVIERRNELSRKLAKDFLLDLQSGSLDLGPGINVSSSNKSGQTSDPNSEDDVDAGGKRRRHGRLVAKEADISTAPKAHPISSDPRRIQIDVEQAQALVRKLDSEKGIEENILGGSDSDKISREKSHGSSTGPVIIIRGLTSVKGLEGVELLDTLITYLWRIHGLDYYGIVETNEAKGLRHVRGEGKSSDSSSNGAEWEKNLDSHWQDRLKGQDPLEIMTAKDKIDAAAVEALDPHVRKIRDEKYGWKYGCGAKGCTKLFHAAEFVHKHLKLKHPELVMELTSKVREELYFQNYTNDPDAPGGTPVMQQSLPKDRPQRHKLGSLKEERGGFRVRGNRANGGERYDRADPQSVDFQSNNDGLDRGNPDEPMYDAFGGQEMRVGASFSSDIPPPVLMPVPGAGPLGPFVPAPPEVAMQMFREQGGPPPFEGGGRNGRPGPQLNGPAPIILPPGFRQDPRRIRSYQDLDAPEDEVTVIDYRSL</sequence>
<dbReference type="PANTHER" id="PTHR13165:SF0">
    <property type="entry name" value="SERRATE RNA EFFECTOR MOLECULE HOMOLOG"/>
    <property type="match status" value="1"/>
</dbReference>
<dbReference type="PANTHER" id="PTHR13165">
    <property type="entry name" value="ARSENITE-RESISTANCE PROTEIN 2"/>
    <property type="match status" value="1"/>
</dbReference>
<evidence type="ECO:0000313" key="6">
    <source>
        <dbReference type="EMBL" id="KAF5751656.1"/>
    </source>
</evidence>
<keyword evidence="7" id="KW-1185">Reference proteome</keyword>
<dbReference type="InterPro" id="IPR007042">
    <property type="entry name" value="SERRATE/Ars2_C"/>
</dbReference>
<evidence type="ECO:0000259" key="5">
    <source>
        <dbReference type="PROSITE" id="PS00028"/>
    </source>
</evidence>
<evidence type="ECO:0000256" key="4">
    <source>
        <dbReference type="SAM" id="MobiDB-lite"/>
    </source>
</evidence>
<proteinExistence type="inferred from homology"/>
<dbReference type="InterPro" id="IPR039727">
    <property type="entry name" value="SE/Ars2"/>
</dbReference>
<dbReference type="GO" id="GO:0016604">
    <property type="term" value="C:nuclear body"/>
    <property type="evidence" value="ECO:0007669"/>
    <property type="project" value="TreeGrafter"/>
</dbReference>
<feature type="domain" description="C2H2-type" evidence="5">
    <location>
        <begin position="516"/>
        <end position="539"/>
    </location>
</feature>
<dbReference type="InParanoid" id="A0A7J7E006"/>
<dbReference type="InterPro" id="IPR013087">
    <property type="entry name" value="Znf_C2H2_type"/>
</dbReference>
<organism evidence="6 7">
    <name type="scientific">Tripterygium wilfordii</name>
    <name type="common">Thunder God vine</name>
    <dbReference type="NCBI Taxonomy" id="458696"/>
    <lineage>
        <taxon>Eukaryota</taxon>
        <taxon>Viridiplantae</taxon>
        <taxon>Streptophyta</taxon>
        <taxon>Embryophyta</taxon>
        <taxon>Tracheophyta</taxon>
        <taxon>Spermatophyta</taxon>
        <taxon>Magnoliopsida</taxon>
        <taxon>eudicotyledons</taxon>
        <taxon>Gunneridae</taxon>
        <taxon>Pentapetalae</taxon>
        <taxon>rosids</taxon>
        <taxon>fabids</taxon>
        <taxon>Celastrales</taxon>
        <taxon>Celastraceae</taxon>
        <taxon>Tripterygium</taxon>
    </lineage>
</organism>
<feature type="compositionally biased region" description="Basic residues" evidence="4">
    <location>
        <begin position="108"/>
        <end position="124"/>
    </location>
</feature>
<name>A0A7J7E006_TRIWF</name>
<comment type="subcellular location">
    <subcellularLocation>
        <location evidence="1">Nucleus</location>
    </subcellularLocation>
</comment>
<feature type="compositionally biased region" description="Basic and acidic residues" evidence="4">
    <location>
        <begin position="157"/>
        <end position="173"/>
    </location>
</feature>
<evidence type="ECO:0000313" key="7">
    <source>
        <dbReference type="Proteomes" id="UP000593562"/>
    </source>
</evidence>
<dbReference type="EMBL" id="JAAARO010000002">
    <property type="protein sequence ID" value="KAF5751656.1"/>
    <property type="molecule type" value="Genomic_DNA"/>
</dbReference>
<dbReference type="Proteomes" id="UP000593562">
    <property type="component" value="Unassembled WGS sequence"/>
</dbReference>
<feature type="region of interest" description="Disordered" evidence="4">
    <location>
        <begin position="446"/>
        <end position="469"/>
    </location>
</feature>
<evidence type="ECO:0000256" key="2">
    <source>
        <dbReference type="ARBA" id="ARBA00005407"/>
    </source>
</evidence>